<keyword evidence="8" id="KW-0378">Hydrolase</keyword>
<feature type="binding site" evidence="4">
    <location>
        <position position="405"/>
    </location>
    <ligand>
        <name>substrate</name>
    </ligand>
</feature>
<protein>
    <submittedName>
        <fullName evidence="8">Glycoside hydrolase</fullName>
    </submittedName>
</protein>
<dbReference type="Pfam" id="PF03065">
    <property type="entry name" value="Glyco_hydro_57"/>
    <property type="match status" value="1"/>
</dbReference>
<feature type="binding site" evidence="4">
    <location>
        <position position="259"/>
    </location>
    <ligand>
        <name>substrate</name>
    </ligand>
</feature>
<dbReference type="PANTHER" id="PTHR41695:SF1">
    <property type="entry name" value="1,4-ALPHA-GLUCAN BRANCHING ENZYME TK1436"/>
    <property type="match status" value="1"/>
</dbReference>
<feature type="active site" description="Nucleophile" evidence="3">
    <location>
        <position position="190"/>
    </location>
</feature>
<dbReference type="AlphaFoldDB" id="A0A0R2RJH3"/>
<organism evidence="8 9">
    <name type="scientific">Verrucomicrobia subdivision 6 bacterium BACL9 MAG-120507-bin52</name>
    <dbReference type="NCBI Taxonomy" id="1655590"/>
    <lineage>
        <taxon>Bacteria</taxon>
        <taxon>Pseudomonadati</taxon>
        <taxon>Verrucomicrobiota</taxon>
        <taxon>Verrucomicrobiia</taxon>
        <taxon>Verrucomicrobiales</taxon>
        <taxon>Verrucomicrobia subdivision 6</taxon>
    </lineage>
</organism>
<evidence type="ECO:0000256" key="4">
    <source>
        <dbReference type="PIRSR" id="PIRSR640042-2"/>
    </source>
</evidence>
<dbReference type="InterPro" id="IPR028995">
    <property type="entry name" value="Glyco_hydro_57/38_cen_sf"/>
</dbReference>
<comment type="similarity">
    <text evidence="1 5">Belongs to the glycosyl hydrolase 57 family.</text>
</comment>
<feature type="domain" description="Glycoside hydrolase family 57 N-terminal" evidence="6">
    <location>
        <begin position="9"/>
        <end position="396"/>
    </location>
</feature>
<dbReference type="InterPro" id="IPR027291">
    <property type="entry name" value="Glyco_hydro_38_N_sf"/>
</dbReference>
<evidence type="ECO:0000259" key="6">
    <source>
        <dbReference type="Pfam" id="PF03065"/>
    </source>
</evidence>
<name>A0A0R2RJH3_9BACT</name>
<dbReference type="InterPro" id="IPR004300">
    <property type="entry name" value="Glyco_hydro_57_N"/>
</dbReference>
<sequence>MSLGYVAPVLHAHLPFVRHPEYAEFLEEDWLYEAITETYLPLLDMMEGLVRDGIYFRLTMSMTPPLCAMLRDPLLQDRYVHGLEKQIELANKELHRTRNDPSFQPLARFYHDRLHHCRHLFCDRYQRNLIQAFRKFQDAGVLEIITCGATHGFLPLLREFPQAVRAQIQVARKDYHNCFGRDPRGIWLPECAYYPGVEHHLQEAEIRWFIVDAHGVLYAEPRPAYGVFAPIFTPAGPAAFGRDIESSKQVWSAEEGYPGDGEYRDFYRDCGFDLDHDYIRPYIQPNGMRKFTGLKYHRITGRTPHKEPYRPHLARQRASDHAANFMFNREKQIEHLRGVMGTEPIVLCPYDAELYGHWWYEGPIFLDYLFRKSAHDQKTFSMITPSEFLTRHDTHQLATPSASSWGNEGHWSVWLEGSNSWIYPHLHLATVRMIELAGRFCNAHPHPLLDRALRQAARELLLAQSSDWAFIMKTGTMVPYAVKRTKDHLLRFQRLYEQILANRVEESFLGNCEWRNPIFLDLDWRVYA</sequence>
<feature type="binding site" evidence="4">
    <location>
        <position position="467"/>
    </location>
    <ligand>
        <name>substrate</name>
    </ligand>
</feature>
<feature type="binding site" evidence="4">
    <location>
        <position position="242"/>
    </location>
    <ligand>
        <name>substrate</name>
    </ligand>
</feature>
<dbReference type="GO" id="GO:0030979">
    <property type="term" value="P:alpha-glucan biosynthetic process"/>
    <property type="evidence" value="ECO:0007669"/>
    <property type="project" value="InterPro"/>
</dbReference>
<reference evidence="8 9" key="1">
    <citation type="submission" date="2015-10" db="EMBL/GenBank/DDBJ databases">
        <title>Metagenome-Assembled Genomes uncover a global brackish microbiome.</title>
        <authorList>
            <person name="Hugerth L.W."/>
            <person name="Larsson J."/>
            <person name="Alneberg J."/>
            <person name="Lindh M.V."/>
            <person name="Legrand C."/>
            <person name="Pinhassi J."/>
            <person name="Andersson A.F."/>
        </authorList>
    </citation>
    <scope>NUCLEOTIDE SEQUENCE [LARGE SCALE GENOMIC DNA]</scope>
    <source>
        <strain evidence="8">BACL18 MAG-120507-bin52</strain>
    </source>
</reference>
<evidence type="ECO:0000256" key="5">
    <source>
        <dbReference type="RuleBase" id="RU361196"/>
    </source>
</evidence>
<keyword evidence="2 5" id="KW-0119">Carbohydrate metabolism</keyword>
<dbReference type="PANTHER" id="PTHR41695">
    <property type="entry name" value="1,4-ALPHA-GLUCAN BRANCHING ENZYME RV3031-RELATED"/>
    <property type="match status" value="1"/>
</dbReference>
<dbReference type="InterPro" id="IPR011330">
    <property type="entry name" value="Glyco_hydro/deAcase_b/a-brl"/>
</dbReference>
<evidence type="ECO:0000313" key="8">
    <source>
        <dbReference type="EMBL" id="KRO62873.1"/>
    </source>
</evidence>
<dbReference type="GO" id="GO:0016787">
    <property type="term" value="F:hydrolase activity"/>
    <property type="evidence" value="ECO:0007669"/>
    <property type="project" value="UniProtKB-KW"/>
</dbReference>
<gene>
    <name evidence="8" type="ORF">ABR82_07645</name>
</gene>
<evidence type="ECO:0000256" key="2">
    <source>
        <dbReference type="ARBA" id="ARBA00023277"/>
    </source>
</evidence>
<dbReference type="Gene3D" id="3.20.110.10">
    <property type="entry name" value="Glycoside hydrolase 38, N terminal domain"/>
    <property type="match status" value="1"/>
</dbReference>
<dbReference type="CDD" id="cd10792">
    <property type="entry name" value="GH57N_AmyC_like"/>
    <property type="match status" value="1"/>
</dbReference>
<dbReference type="SUPFAM" id="SSF88713">
    <property type="entry name" value="Glycoside hydrolase/deacetylase"/>
    <property type="match status" value="1"/>
</dbReference>
<feature type="domain" description="1,4-alpha-glucan branching enzyme C-terminal" evidence="7">
    <location>
        <begin position="425"/>
        <end position="527"/>
    </location>
</feature>
<dbReference type="InterPro" id="IPR015293">
    <property type="entry name" value="BE_C"/>
</dbReference>
<dbReference type="GO" id="GO:0003844">
    <property type="term" value="F:1,4-alpha-glucan branching enzyme activity"/>
    <property type="evidence" value="ECO:0007669"/>
    <property type="project" value="InterPro"/>
</dbReference>
<dbReference type="EMBL" id="LIBO01000026">
    <property type="protein sequence ID" value="KRO62873.1"/>
    <property type="molecule type" value="Genomic_DNA"/>
</dbReference>
<evidence type="ECO:0000313" key="9">
    <source>
        <dbReference type="Proteomes" id="UP000051269"/>
    </source>
</evidence>
<dbReference type="InterPro" id="IPR037090">
    <property type="entry name" value="57_glycoside_trans_central"/>
</dbReference>
<evidence type="ECO:0000259" key="7">
    <source>
        <dbReference type="Pfam" id="PF09210"/>
    </source>
</evidence>
<evidence type="ECO:0000256" key="3">
    <source>
        <dbReference type="PIRSR" id="PIRSR640042-1"/>
    </source>
</evidence>
<proteinExistence type="inferred from homology"/>
<dbReference type="Proteomes" id="UP000051269">
    <property type="component" value="Unassembled WGS sequence"/>
</dbReference>
<accession>A0A0R2RJH3</accession>
<dbReference type="Gene3D" id="1.20.1430.10">
    <property type="entry name" value="Families 57/38 glycoside transferase, middle domain"/>
    <property type="match status" value="1"/>
</dbReference>
<comment type="caution">
    <text evidence="8">The sequence shown here is derived from an EMBL/GenBank/DDBJ whole genome shotgun (WGS) entry which is preliminary data.</text>
</comment>
<evidence type="ECO:0000256" key="1">
    <source>
        <dbReference type="ARBA" id="ARBA00006821"/>
    </source>
</evidence>
<dbReference type="Pfam" id="PF09210">
    <property type="entry name" value="BE_C"/>
    <property type="match status" value="1"/>
</dbReference>
<dbReference type="GO" id="GO:0005576">
    <property type="term" value="C:extracellular region"/>
    <property type="evidence" value="ECO:0007669"/>
    <property type="project" value="TreeGrafter"/>
</dbReference>
<feature type="active site" description="Proton donor" evidence="3">
    <location>
        <position position="351"/>
    </location>
</feature>
<dbReference type="InterPro" id="IPR040042">
    <property type="entry name" value="Branching_enz_MT3115-like"/>
</dbReference>
<dbReference type="SUPFAM" id="SSF88688">
    <property type="entry name" value="Families 57/38 glycoside transferase middle domain"/>
    <property type="match status" value="1"/>
</dbReference>